<comment type="similarity">
    <text evidence="2">Belongs to the sideroflexin family.</text>
</comment>
<name>A0A8J8T9L6_HALGN</name>
<evidence type="ECO:0000256" key="6">
    <source>
        <dbReference type="ARBA" id="ARBA00022989"/>
    </source>
</evidence>
<keyword evidence="7" id="KW-0496">Mitochondrion</keyword>
<reference evidence="10" key="1">
    <citation type="submission" date="2019-06" db="EMBL/GenBank/DDBJ databases">
        <authorList>
            <person name="Zheng W."/>
        </authorList>
    </citation>
    <scope>NUCLEOTIDE SEQUENCE</scope>
    <source>
        <strain evidence="10">QDHG01</strain>
    </source>
</reference>
<gene>
    <name evidence="10" type="ORF">FGO68_gene16303</name>
</gene>
<dbReference type="Pfam" id="PF03820">
    <property type="entry name" value="SFXNs"/>
    <property type="match status" value="1"/>
</dbReference>
<dbReference type="EMBL" id="RRYP01001038">
    <property type="protein sequence ID" value="TNV86496.1"/>
    <property type="molecule type" value="Genomic_DNA"/>
</dbReference>
<keyword evidence="6 9" id="KW-1133">Transmembrane helix</keyword>
<keyword evidence="11" id="KW-1185">Reference proteome</keyword>
<evidence type="ECO:0000256" key="9">
    <source>
        <dbReference type="SAM" id="Phobius"/>
    </source>
</evidence>
<dbReference type="GO" id="GO:0006865">
    <property type="term" value="P:amino acid transport"/>
    <property type="evidence" value="ECO:0007669"/>
    <property type="project" value="UniProtKB-KW"/>
</dbReference>
<evidence type="ECO:0000313" key="10">
    <source>
        <dbReference type="EMBL" id="TNV86496.1"/>
    </source>
</evidence>
<dbReference type="GO" id="GO:0005743">
    <property type="term" value="C:mitochondrial inner membrane"/>
    <property type="evidence" value="ECO:0007669"/>
    <property type="project" value="TreeGrafter"/>
</dbReference>
<organism evidence="10 11">
    <name type="scientific">Halteria grandinella</name>
    <dbReference type="NCBI Taxonomy" id="5974"/>
    <lineage>
        <taxon>Eukaryota</taxon>
        <taxon>Sar</taxon>
        <taxon>Alveolata</taxon>
        <taxon>Ciliophora</taxon>
        <taxon>Intramacronucleata</taxon>
        <taxon>Spirotrichea</taxon>
        <taxon>Stichotrichia</taxon>
        <taxon>Sporadotrichida</taxon>
        <taxon>Halteriidae</taxon>
        <taxon>Halteria</taxon>
    </lineage>
</organism>
<evidence type="ECO:0000256" key="1">
    <source>
        <dbReference type="ARBA" id="ARBA00004225"/>
    </source>
</evidence>
<sequence length="384" mass="43518">MSKDDKKKPELKLDFKNLPELKSTTYNLPKPPPVSLGKKKDEEALQDLKDRKPFSLRDQYDLNTYQGRFRHQFSRINPLLFFVSEPTILECKEKVEKHRLREEASRQINAPVLLKEKEIEELVYADKVVGSSLHPDTGKIIPFYQRMSGFVIFNVPLVFAVLFTKNQTPAFNATFQGINQTYNASMNYGNRNATSPYTIADMGKGYFAATAVSVLIALYTRKAFASTLKPLSGYSLTFANSSLNYLAGALAGASNLALMRYREMQEGIKVYSKEGDEEYGSSKVAAKKAIGQTAFSRFLLPLPVLFFPAFAQLLFTKLRIWPRNTYATKFLELSFCAIALTVALPMSVALFQQRGMITRDEVDEDIREATKDKNVQEFYFNKGL</sequence>
<evidence type="ECO:0000256" key="3">
    <source>
        <dbReference type="ARBA" id="ARBA00022448"/>
    </source>
</evidence>
<dbReference type="OrthoDB" id="6608471at2759"/>
<evidence type="ECO:0000313" key="11">
    <source>
        <dbReference type="Proteomes" id="UP000785679"/>
    </source>
</evidence>
<evidence type="ECO:0000256" key="5">
    <source>
        <dbReference type="ARBA" id="ARBA00022970"/>
    </source>
</evidence>
<dbReference type="AlphaFoldDB" id="A0A8J8T9L6"/>
<evidence type="ECO:0000256" key="8">
    <source>
        <dbReference type="ARBA" id="ARBA00023136"/>
    </source>
</evidence>
<proteinExistence type="inferred from homology"/>
<evidence type="ECO:0000256" key="2">
    <source>
        <dbReference type="ARBA" id="ARBA00005974"/>
    </source>
</evidence>
<feature type="transmembrane region" description="Helical" evidence="9">
    <location>
        <begin position="330"/>
        <end position="351"/>
    </location>
</feature>
<evidence type="ECO:0000256" key="4">
    <source>
        <dbReference type="ARBA" id="ARBA00022692"/>
    </source>
</evidence>
<dbReference type="Proteomes" id="UP000785679">
    <property type="component" value="Unassembled WGS sequence"/>
</dbReference>
<keyword evidence="8 9" id="KW-0472">Membrane</keyword>
<comment type="caution">
    <text evidence="10">The sequence shown here is derived from an EMBL/GenBank/DDBJ whole genome shotgun (WGS) entry which is preliminary data.</text>
</comment>
<keyword evidence="3" id="KW-0813">Transport</keyword>
<dbReference type="PANTHER" id="PTHR11153:SF6">
    <property type="entry name" value="SIDEROFLEXIN-5"/>
    <property type="match status" value="1"/>
</dbReference>
<keyword evidence="4 9" id="KW-0812">Transmembrane</keyword>
<protein>
    <submittedName>
        <fullName evidence="10">Uncharacterized protein</fullName>
    </submittedName>
</protein>
<feature type="transmembrane region" description="Helical" evidence="9">
    <location>
        <begin position="298"/>
        <end position="318"/>
    </location>
</feature>
<accession>A0A8J8T9L6</accession>
<dbReference type="PANTHER" id="PTHR11153">
    <property type="entry name" value="SIDEROFLEXIN"/>
    <property type="match status" value="1"/>
</dbReference>
<evidence type="ECO:0000256" key="7">
    <source>
        <dbReference type="ARBA" id="ARBA00023128"/>
    </source>
</evidence>
<keyword evidence="5" id="KW-0029">Amino-acid transport</keyword>
<feature type="transmembrane region" description="Helical" evidence="9">
    <location>
        <begin position="205"/>
        <end position="222"/>
    </location>
</feature>
<comment type="subcellular location">
    <subcellularLocation>
        <location evidence="1">Mitochondrion membrane</location>
        <topology evidence="1">Multi-pass membrane protein</topology>
    </subcellularLocation>
</comment>
<dbReference type="GO" id="GO:1990542">
    <property type="term" value="P:mitochondrial transmembrane transport"/>
    <property type="evidence" value="ECO:0007669"/>
    <property type="project" value="TreeGrafter"/>
</dbReference>
<dbReference type="GO" id="GO:0015075">
    <property type="term" value="F:monoatomic ion transmembrane transporter activity"/>
    <property type="evidence" value="ECO:0007669"/>
    <property type="project" value="InterPro"/>
</dbReference>
<dbReference type="InterPro" id="IPR004686">
    <property type="entry name" value="Mtc"/>
</dbReference>